<evidence type="ECO:0000313" key="3">
    <source>
        <dbReference type="Proteomes" id="UP001500879"/>
    </source>
</evidence>
<dbReference type="InterPro" id="IPR029058">
    <property type="entry name" value="AB_hydrolase_fold"/>
</dbReference>
<feature type="domain" description="AB hydrolase-1" evidence="1">
    <location>
        <begin position="31"/>
        <end position="262"/>
    </location>
</feature>
<organism evidence="2 3">
    <name type="scientific">Streptomyces luteireticuli</name>
    <dbReference type="NCBI Taxonomy" id="173858"/>
    <lineage>
        <taxon>Bacteria</taxon>
        <taxon>Bacillati</taxon>
        <taxon>Actinomycetota</taxon>
        <taxon>Actinomycetes</taxon>
        <taxon>Kitasatosporales</taxon>
        <taxon>Streptomycetaceae</taxon>
        <taxon>Streptomyces</taxon>
    </lineage>
</organism>
<dbReference type="InterPro" id="IPR050228">
    <property type="entry name" value="Carboxylesterase_BioH"/>
</dbReference>
<dbReference type="Gene3D" id="3.40.50.1820">
    <property type="entry name" value="alpha/beta hydrolase"/>
    <property type="match status" value="1"/>
</dbReference>
<dbReference type="PANTHER" id="PTHR43194:SF2">
    <property type="entry name" value="PEROXISOMAL MEMBRANE PROTEIN LPX1"/>
    <property type="match status" value="1"/>
</dbReference>
<protein>
    <submittedName>
        <fullName evidence="2">Alpha/beta hydrolase</fullName>
    </submittedName>
</protein>
<gene>
    <name evidence="2" type="ORF">GCM10010357_19610</name>
</gene>
<dbReference type="SUPFAM" id="SSF53474">
    <property type="entry name" value="alpha/beta-Hydrolases"/>
    <property type="match status" value="1"/>
</dbReference>
<sequence>MPDEILLRPHLGGFAYRCRVVPCPGQPVLDPVLFIGGAFQDMYAWQRHAAVLAPHATVVTVDLPGWGGAEPLPPSYGVDFLARAAGLAMERAGFARWNLVGASYGALIGHRLVQLRPRSVVRAAFSGIAGTPSAAEIATLRACAELLRDGRPARFAEEVTAHLMCTDTARPVRRREAVRRVLFSQLAGAAPQARRKMLGNLQRLWATRLFHPGPPPDVPTLVFTGEHDTVTPPAAGRRFAAGYPRGVFVTVREADHVVHLERDREYSELLLAHFRGEQAAQLPFCRPYVPSAAA</sequence>
<keyword evidence="3" id="KW-1185">Reference proteome</keyword>
<dbReference type="InterPro" id="IPR000073">
    <property type="entry name" value="AB_hydrolase_1"/>
</dbReference>
<dbReference type="RefSeq" id="WP_344022129.1">
    <property type="nucleotide sequence ID" value="NZ_BAAABX010000019.1"/>
</dbReference>
<proteinExistence type="predicted"/>
<dbReference type="PANTHER" id="PTHR43194">
    <property type="entry name" value="HYDROLASE ALPHA/BETA FOLD FAMILY"/>
    <property type="match status" value="1"/>
</dbReference>
<comment type="caution">
    <text evidence="2">The sequence shown here is derived from an EMBL/GenBank/DDBJ whole genome shotgun (WGS) entry which is preliminary data.</text>
</comment>
<name>A0ABN0YKD0_9ACTN</name>
<evidence type="ECO:0000259" key="1">
    <source>
        <dbReference type="Pfam" id="PF00561"/>
    </source>
</evidence>
<dbReference type="Proteomes" id="UP001500879">
    <property type="component" value="Unassembled WGS sequence"/>
</dbReference>
<dbReference type="EMBL" id="BAAABX010000019">
    <property type="protein sequence ID" value="GAA0398565.1"/>
    <property type="molecule type" value="Genomic_DNA"/>
</dbReference>
<accession>A0ABN0YKD0</accession>
<evidence type="ECO:0000313" key="2">
    <source>
        <dbReference type="EMBL" id="GAA0398565.1"/>
    </source>
</evidence>
<dbReference type="GO" id="GO:0016787">
    <property type="term" value="F:hydrolase activity"/>
    <property type="evidence" value="ECO:0007669"/>
    <property type="project" value="UniProtKB-KW"/>
</dbReference>
<dbReference type="Pfam" id="PF00561">
    <property type="entry name" value="Abhydrolase_1"/>
    <property type="match status" value="1"/>
</dbReference>
<keyword evidence="2" id="KW-0378">Hydrolase</keyword>
<reference evidence="2 3" key="1">
    <citation type="journal article" date="2019" name="Int. J. Syst. Evol. Microbiol.">
        <title>The Global Catalogue of Microorganisms (GCM) 10K type strain sequencing project: providing services to taxonomists for standard genome sequencing and annotation.</title>
        <authorList>
            <consortium name="The Broad Institute Genomics Platform"/>
            <consortium name="The Broad Institute Genome Sequencing Center for Infectious Disease"/>
            <person name="Wu L."/>
            <person name="Ma J."/>
        </authorList>
    </citation>
    <scope>NUCLEOTIDE SEQUENCE [LARGE SCALE GENOMIC DNA]</scope>
    <source>
        <strain evidence="2 3">JCM 4788</strain>
    </source>
</reference>